<sequence length="695" mass="80343">MSSRTIRKLENKNIEDELAEINSRLLEKSKGQKNGKKKVKQRVARNNFAAFLDEEEEEKEKEGVDSDTEKGINKINDNTKINESEERSAEDGKDTEEEDEKFVDAKERIKGNKKKNKRKKKKTSKAKTIDQIDEDELEKLLSQVELEDVKSGRRPKKEDDSENVVLEPSGILTLDCRLFTAAMFRRCRRFVSPDKRYMDPDREYQGLFGKLSNAAIKDADSTASSFVTPEVLKQIKRMSRRVRGWGGSDHRSVPGRTRKLTLTKIRDDWIPTSRKPLVMEEMKEGELKALIRSKHPDDWDDAVDSQIKADTDAGIKYFRMTEGPLYSRALTTEFFISIAIEPDHERVIQLLQKAPYHLESILQVASILQRQGDKSNTNGLIERALFIFDWSLKNTFDIGSGCCRLPFEFYLNRQIYLSVFRYITVLTRKSTLYTAFNYCKLLFSFDPANDPYGVRYFIDYYAFVSDEFQYIIDLFNSPLIQCYEEWITPSMCYTASFCHWKLGHIDEAKEQLRMAVKRHPYTGYAILSKLLGASSLSSSYEWPTEKEVSKTVEIATAVYTVRVGQMLGDVQLKNFVTEELKSLLSAKNAKDILQDDDKYYLNTLKEIPHNLLRHVILSDETSAMAKIPESFWSTHEVYEFDVLPPDHGTKIYDYLDQNRAAEAVINRSAQEVDSQQIQQLIDQAHEAQQTRNNQQ</sequence>
<dbReference type="GO" id="GO:1990116">
    <property type="term" value="P:ribosome-associated ubiquitin-dependent protein catabolic process"/>
    <property type="evidence" value="ECO:0007669"/>
    <property type="project" value="TreeGrafter"/>
</dbReference>
<proteinExistence type="predicted"/>
<feature type="compositionally biased region" description="Basic residues" evidence="1">
    <location>
        <begin position="31"/>
        <end position="43"/>
    </location>
</feature>
<evidence type="ECO:0000313" key="2">
    <source>
        <dbReference type="EMBL" id="VUG17276.1"/>
    </source>
</evidence>
<dbReference type="AlphaFoldDB" id="A0A7D9CWP0"/>
<dbReference type="Proteomes" id="UP000478008">
    <property type="component" value="Unassembled WGS sequence"/>
</dbReference>
<dbReference type="EMBL" id="CABFWN010000002">
    <property type="protein sequence ID" value="VUG17276.1"/>
    <property type="molecule type" value="Genomic_DNA"/>
</dbReference>
<keyword evidence="3" id="KW-1185">Reference proteome</keyword>
<dbReference type="InterPro" id="IPR006994">
    <property type="entry name" value="TCF25/Rqc1"/>
</dbReference>
<dbReference type="PANTHER" id="PTHR22684">
    <property type="entry name" value="NULP1-RELATED"/>
    <property type="match status" value="1"/>
</dbReference>
<gene>
    <name evidence="2" type="primary">RQC1</name>
    <name evidence="2" type="ORF">DEBR0S2_02916G</name>
</gene>
<feature type="region of interest" description="Disordered" evidence="1">
    <location>
        <begin position="48"/>
        <end position="104"/>
    </location>
</feature>
<feature type="compositionally biased region" description="Basic residues" evidence="1">
    <location>
        <begin position="111"/>
        <end position="125"/>
    </location>
</feature>
<accession>A0A7D9CWP0</accession>
<dbReference type="PANTHER" id="PTHR22684:SF0">
    <property type="entry name" value="RIBOSOME QUALITY CONTROL COMPLEX SUBUNIT TCF25"/>
    <property type="match status" value="1"/>
</dbReference>
<feature type="region of interest" description="Disordered" evidence="1">
    <location>
        <begin position="109"/>
        <end position="128"/>
    </location>
</feature>
<reference evidence="2 3" key="1">
    <citation type="submission" date="2019-07" db="EMBL/GenBank/DDBJ databases">
        <authorList>
            <person name="Friedrich A."/>
            <person name="Schacherer J."/>
        </authorList>
    </citation>
    <scope>NUCLEOTIDE SEQUENCE [LARGE SCALE GENOMIC DNA]</scope>
</reference>
<dbReference type="GO" id="GO:1990112">
    <property type="term" value="C:RQC complex"/>
    <property type="evidence" value="ECO:0007669"/>
    <property type="project" value="TreeGrafter"/>
</dbReference>
<evidence type="ECO:0000256" key="1">
    <source>
        <dbReference type="SAM" id="MobiDB-lite"/>
    </source>
</evidence>
<name>A0A7D9CWP0_DEKBR</name>
<organism evidence="2 3">
    <name type="scientific">Dekkera bruxellensis</name>
    <name type="common">Brettanomyces custersii</name>
    <dbReference type="NCBI Taxonomy" id="5007"/>
    <lineage>
        <taxon>Eukaryota</taxon>
        <taxon>Fungi</taxon>
        <taxon>Dikarya</taxon>
        <taxon>Ascomycota</taxon>
        <taxon>Saccharomycotina</taxon>
        <taxon>Pichiomycetes</taxon>
        <taxon>Pichiales</taxon>
        <taxon>Pichiaceae</taxon>
        <taxon>Brettanomyces</taxon>
    </lineage>
</organism>
<protein>
    <submittedName>
        <fullName evidence="2">DEBR0S2_02916g1_1</fullName>
    </submittedName>
</protein>
<feature type="compositionally biased region" description="Basic and acidic residues" evidence="1">
    <location>
        <begin position="80"/>
        <end position="92"/>
    </location>
</feature>
<feature type="region of interest" description="Disordered" evidence="1">
    <location>
        <begin position="24"/>
        <end position="43"/>
    </location>
</feature>
<feature type="compositionally biased region" description="Basic and acidic residues" evidence="1">
    <location>
        <begin position="60"/>
        <end position="72"/>
    </location>
</feature>
<dbReference type="Pfam" id="PF04910">
    <property type="entry name" value="Tcf25"/>
    <property type="match status" value="1"/>
</dbReference>
<dbReference type="GO" id="GO:0072344">
    <property type="term" value="P:rescue of stalled ribosome"/>
    <property type="evidence" value="ECO:0007669"/>
    <property type="project" value="TreeGrafter"/>
</dbReference>
<evidence type="ECO:0000313" key="3">
    <source>
        <dbReference type="Proteomes" id="UP000478008"/>
    </source>
</evidence>